<gene>
    <name evidence="7" type="ORF">QQX02_08200</name>
</gene>
<dbReference type="InterPro" id="IPR013525">
    <property type="entry name" value="ABC2_TM"/>
</dbReference>
<feature type="transmembrane region" description="Helical" evidence="5">
    <location>
        <begin position="215"/>
        <end position="241"/>
    </location>
</feature>
<organism evidence="7 8">
    <name type="scientific">Demequina muriae</name>
    <dbReference type="NCBI Taxonomy" id="3051664"/>
    <lineage>
        <taxon>Bacteria</taxon>
        <taxon>Bacillati</taxon>
        <taxon>Actinomycetota</taxon>
        <taxon>Actinomycetes</taxon>
        <taxon>Micrococcales</taxon>
        <taxon>Demequinaceae</taxon>
        <taxon>Demequina</taxon>
    </lineage>
</organism>
<dbReference type="Pfam" id="PF12698">
    <property type="entry name" value="ABC2_membrane_3"/>
    <property type="match status" value="1"/>
</dbReference>
<keyword evidence="4 5" id="KW-0472">Membrane</keyword>
<sequence>MLWLIAKREFRTRALSKANLISSGIMLVIIVGAALILKPFIVGGDDEPDVVEVDSATAGALIPHLEAAAAAQEFDAVFDPVDAPAEPELAEGISGVIVGPADAPELFVDGAQESLMSVVTAATQAAVLESQVSDLGGDPATVNEALALAVPTVTLLGDDDGGFESGSFFAGFAVILVLFFVLIQSSSVIMMGVVEEKSSRVVEILLATVRPSTLLGGKILGVGLYTLLQAAGMVLPLLFAAWHLELLGALEIGVGQLLVNFSVWFVLGFALFTVLFGGLAALVSRQEDIGSVSTPMMLLMMAPLYLAIYLVPSSPDGPVTTVLTQVPFFAPFMVPMRSAFGAITTGETLLAVALCLISIPLLTWLAGRVYAGAVLNTGGRMKLKDALRRG</sequence>
<evidence type="ECO:0000256" key="1">
    <source>
        <dbReference type="ARBA" id="ARBA00004141"/>
    </source>
</evidence>
<evidence type="ECO:0000259" key="6">
    <source>
        <dbReference type="Pfam" id="PF12698"/>
    </source>
</evidence>
<keyword evidence="2 5" id="KW-0812">Transmembrane</keyword>
<dbReference type="RefSeq" id="WP_301143684.1">
    <property type="nucleotide sequence ID" value="NZ_JAUHQA010000001.1"/>
</dbReference>
<reference evidence="7" key="1">
    <citation type="submission" date="2023-06" db="EMBL/GenBank/DDBJ databases">
        <title>Egi l300058.</title>
        <authorList>
            <person name="Gao L."/>
            <person name="Fang B.-Z."/>
            <person name="Li W.-J."/>
        </authorList>
    </citation>
    <scope>NUCLEOTIDE SEQUENCE</scope>
    <source>
        <strain evidence="7">EGI L300058</strain>
    </source>
</reference>
<feature type="domain" description="ABC-2 type transporter transmembrane" evidence="6">
    <location>
        <begin position="23"/>
        <end position="366"/>
    </location>
</feature>
<feature type="transmembrane region" description="Helical" evidence="5">
    <location>
        <begin position="261"/>
        <end position="283"/>
    </location>
</feature>
<keyword evidence="3 5" id="KW-1133">Transmembrane helix</keyword>
<evidence type="ECO:0000256" key="5">
    <source>
        <dbReference type="SAM" id="Phobius"/>
    </source>
</evidence>
<evidence type="ECO:0000256" key="4">
    <source>
        <dbReference type="ARBA" id="ARBA00023136"/>
    </source>
</evidence>
<evidence type="ECO:0000313" key="7">
    <source>
        <dbReference type="EMBL" id="MDN4480898.1"/>
    </source>
</evidence>
<proteinExistence type="predicted"/>
<evidence type="ECO:0000313" key="8">
    <source>
        <dbReference type="Proteomes" id="UP001172708"/>
    </source>
</evidence>
<dbReference type="EMBL" id="JAUHQA010000001">
    <property type="protein sequence ID" value="MDN4480898.1"/>
    <property type="molecule type" value="Genomic_DNA"/>
</dbReference>
<protein>
    <submittedName>
        <fullName evidence="7">ABC transporter permease</fullName>
    </submittedName>
</protein>
<feature type="transmembrane region" description="Helical" evidence="5">
    <location>
        <begin position="348"/>
        <end position="367"/>
    </location>
</feature>
<feature type="transmembrane region" description="Helical" evidence="5">
    <location>
        <begin position="295"/>
        <end position="312"/>
    </location>
</feature>
<name>A0ABT8GHI8_9MICO</name>
<comment type="caution">
    <text evidence="7">The sequence shown here is derived from an EMBL/GenBank/DDBJ whole genome shotgun (WGS) entry which is preliminary data.</text>
</comment>
<accession>A0ABT8GHI8</accession>
<feature type="transmembrane region" description="Helical" evidence="5">
    <location>
        <begin position="168"/>
        <end position="194"/>
    </location>
</feature>
<feature type="transmembrane region" description="Helical" evidence="5">
    <location>
        <begin position="20"/>
        <end position="41"/>
    </location>
</feature>
<dbReference type="Proteomes" id="UP001172708">
    <property type="component" value="Unassembled WGS sequence"/>
</dbReference>
<evidence type="ECO:0000256" key="2">
    <source>
        <dbReference type="ARBA" id="ARBA00022692"/>
    </source>
</evidence>
<comment type="subcellular location">
    <subcellularLocation>
        <location evidence="1">Membrane</location>
        <topology evidence="1">Multi-pass membrane protein</topology>
    </subcellularLocation>
</comment>
<evidence type="ECO:0000256" key="3">
    <source>
        <dbReference type="ARBA" id="ARBA00022989"/>
    </source>
</evidence>
<keyword evidence="8" id="KW-1185">Reference proteome</keyword>